<dbReference type="InterPro" id="IPR004046">
    <property type="entry name" value="GST_C"/>
</dbReference>
<dbReference type="Pfam" id="PF00043">
    <property type="entry name" value="GST_C"/>
    <property type="match status" value="1"/>
</dbReference>
<dbReference type="InterPro" id="IPR036249">
    <property type="entry name" value="Thioredoxin-like_sf"/>
</dbReference>
<dbReference type="Gene3D" id="3.40.30.10">
    <property type="entry name" value="Glutaredoxin"/>
    <property type="match status" value="1"/>
</dbReference>
<comment type="similarity">
    <text evidence="1 2">Belongs to the GST superfamily.</text>
</comment>
<feature type="domain" description="GST N-terminal" evidence="3">
    <location>
        <begin position="2"/>
        <end position="81"/>
    </location>
</feature>
<accession>A0A8K0RES4</accession>
<gene>
    <name evidence="5" type="ORF">FB567DRAFT_519188</name>
</gene>
<dbReference type="PROSITE" id="PS50405">
    <property type="entry name" value="GST_CTER"/>
    <property type="match status" value="1"/>
</dbReference>
<dbReference type="EMBL" id="JAGMVJ010000004">
    <property type="protein sequence ID" value="KAH7091674.1"/>
    <property type="molecule type" value="Genomic_DNA"/>
</dbReference>
<dbReference type="InterPro" id="IPR040079">
    <property type="entry name" value="Glutathione_S-Trfase"/>
</dbReference>
<keyword evidence="6" id="KW-1185">Reference proteome</keyword>
<proteinExistence type="inferred from homology"/>
<dbReference type="AlphaFoldDB" id="A0A8K0RES4"/>
<dbReference type="SUPFAM" id="SSF47616">
    <property type="entry name" value="GST C-terminal domain-like"/>
    <property type="match status" value="1"/>
</dbReference>
<evidence type="ECO:0000313" key="6">
    <source>
        <dbReference type="Proteomes" id="UP000813461"/>
    </source>
</evidence>
<dbReference type="SFLD" id="SFLDS00019">
    <property type="entry name" value="Glutathione_Transferase_(cytos"/>
    <property type="match status" value="1"/>
</dbReference>
<dbReference type="OrthoDB" id="2309723at2759"/>
<comment type="caution">
    <text evidence="5">The sequence shown here is derived from an EMBL/GenBank/DDBJ whole genome shotgun (WGS) entry which is preliminary data.</text>
</comment>
<dbReference type="PANTHER" id="PTHR44051:SF8">
    <property type="entry name" value="GLUTATHIONE S-TRANSFERASE GSTA"/>
    <property type="match status" value="1"/>
</dbReference>
<sequence length="213" mass="23986">MSPKLHLYLSPGSCALASHIALQETGLEFSTTEIDAKGGFKAENLHLNPKGRVPIFEMDGERITETPAILTTISALVPDRELLGSTIIEQARAQEWMAWLCATLHGQAFACLFRPMRFVGDESVYDAVKDRGRECVQECFQYIEEKLEGRLHAVGEDFTLVDAYLYVFFRWGNSMRLGMGEKYPNYTRLVEKVVKRGSVKKAVEAEGIDFLND</sequence>
<dbReference type="InterPro" id="IPR036282">
    <property type="entry name" value="Glutathione-S-Trfase_C_sf"/>
</dbReference>
<dbReference type="PROSITE" id="PS50404">
    <property type="entry name" value="GST_NTER"/>
    <property type="match status" value="1"/>
</dbReference>
<dbReference type="SUPFAM" id="SSF52833">
    <property type="entry name" value="Thioredoxin-like"/>
    <property type="match status" value="1"/>
</dbReference>
<dbReference type="InterPro" id="IPR010987">
    <property type="entry name" value="Glutathione-S-Trfase_C-like"/>
</dbReference>
<name>A0A8K0RES4_9PLEO</name>
<organism evidence="5 6">
    <name type="scientific">Paraphoma chrysanthemicola</name>
    <dbReference type="NCBI Taxonomy" id="798071"/>
    <lineage>
        <taxon>Eukaryota</taxon>
        <taxon>Fungi</taxon>
        <taxon>Dikarya</taxon>
        <taxon>Ascomycota</taxon>
        <taxon>Pezizomycotina</taxon>
        <taxon>Dothideomycetes</taxon>
        <taxon>Pleosporomycetidae</taxon>
        <taxon>Pleosporales</taxon>
        <taxon>Pleosporineae</taxon>
        <taxon>Phaeosphaeriaceae</taxon>
        <taxon>Paraphoma</taxon>
    </lineage>
</organism>
<evidence type="ECO:0000259" key="4">
    <source>
        <dbReference type="PROSITE" id="PS50405"/>
    </source>
</evidence>
<dbReference type="Gene3D" id="1.20.1050.10">
    <property type="match status" value="1"/>
</dbReference>
<dbReference type="Pfam" id="PF02798">
    <property type="entry name" value="GST_N"/>
    <property type="match status" value="1"/>
</dbReference>
<protein>
    <submittedName>
        <fullName evidence="5">Glutathione S-transferase</fullName>
    </submittedName>
</protein>
<evidence type="ECO:0000256" key="1">
    <source>
        <dbReference type="ARBA" id="ARBA00007409"/>
    </source>
</evidence>
<dbReference type="SFLD" id="SFLDG01150">
    <property type="entry name" value="Main.1:_Beta-like"/>
    <property type="match status" value="1"/>
</dbReference>
<evidence type="ECO:0000313" key="5">
    <source>
        <dbReference type="EMBL" id="KAH7091674.1"/>
    </source>
</evidence>
<reference evidence="5" key="1">
    <citation type="journal article" date="2021" name="Nat. Commun.">
        <title>Genetic determinants of endophytism in the Arabidopsis root mycobiome.</title>
        <authorList>
            <person name="Mesny F."/>
            <person name="Miyauchi S."/>
            <person name="Thiergart T."/>
            <person name="Pickel B."/>
            <person name="Atanasova L."/>
            <person name="Karlsson M."/>
            <person name="Huettel B."/>
            <person name="Barry K.W."/>
            <person name="Haridas S."/>
            <person name="Chen C."/>
            <person name="Bauer D."/>
            <person name="Andreopoulos W."/>
            <person name="Pangilinan J."/>
            <person name="LaButti K."/>
            <person name="Riley R."/>
            <person name="Lipzen A."/>
            <person name="Clum A."/>
            <person name="Drula E."/>
            <person name="Henrissat B."/>
            <person name="Kohler A."/>
            <person name="Grigoriev I.V."/>
            <person name="Martin F.M."/>
            <person name="Hacquard S."/>
        </authorList>
    </citation>
    <scope>NUCLEOTIDE SEQUENCE</scope>
    <source>
        <strain evidence="5">MPI-SDFR-AT-0120</strain>
    </source>
</reference>
<evidence type="ECO:0000259" key="3">
    <source>
        <dbReference type="PROSITE" id="PS50404"/>
    </source>
</evidence>
<dbReference type="PANTHER" id="PTHR44051">
    <property type="entry name" value="GLUTATHIONE S-TRANSFERASE-RELATED"/>
    <property type="match status" value="1"/>
</dbReference>
<dbReference type="CDD" id="cd03057">
    <property type="entry name" value="GST_N_Beta"/>
    <property type="match status" value="1"/>
</dbReference>
<evidence type="ECO:0000256" key="2">
    <source>
        <dbReference type="RuleBase" id="RU003494"/>
    </source>
</evidence>
<dbReference type="CDD" id="cd03188">
    <property type="entry name" value="GST_C_Beta"/>
    <property type="match status" value="1"/>
</dbReference>
<feature type="domain" description="GST C-terminal" evidence="4">
    <location>
        <begin position="86"/>
        <end position="213"/>
    </location>
</feature>
<dbReference type="SFLD" id="SFLDG00358">
    <property type="entry name" value="Main_(cytGST)"/>
    <property type="match status" value="1"/>
</dbReference>
<dbReference type="InterPro" id="IPR004045">
    <property type="entry name" value="Glutathione_S-Trfase_N"/>
</dbReference>
<dbReference type="Proteomes" id="UP000813461">
    <property type="component" value="Unassembled WGS sequence"/>
</dbReference>